<dbReference type="Pfam" id="PF00884">
    <property type="entry name" value="Sulfatase"/>
    <property type="match status" value="1"/>
</dbReference>
<dbReference type="EMBL" id="CP000473">
    <property type="protein sequence ID" value="ABJ81716.1"/>
    <property type="molecule type" value="Genomic_DNA"/>
</dbReference>
<dbReference type="PANTHER" id="PTHR42693:SF53">
    <property type="entry name" value="ENDO-4-O-SULFATASE"/>
    <property type="match status" value="1"/>
</dbReference>
<name>Q02B50_SOLUE</name>
<dbReference type="InterPro" id="IPR017850">
    <property type="entry name" value="Alkaline_phosphatase_core_sf"/>
</dbReference>
<evidence type="ECO:0000256" key="3">
    <source>
        <dbReference type="ARBA" id="ARBA00022801"/>
    </source>
</evidence>
<accession>Q02B50</accession>
<keyword evidence="2" id="KW-0479">Metal-binding</keyword>
<reference evidence="7" key="1">
    <citation type="submission" date="2006-10" db="EMBL/GenBank/DDBJ databases">
        <title>Complete sequence of Solibacter usitatus Ellin6076.</title>
        <authorList>
            <consortium name="US DOE Joint Genome Institute"/>
            <person name="Copeland A."/>
            <person name="Lucas S."/>
            <person name="Lapidus A."/>
            <person name="Barry K."/>
            <person name="Detter J.C."/>
            <person name="Glavina del Rio T."/>
            <person name="Hammon N."/>
            <person name="Israni S."/>
            <person name="Dalin E."/>
            <person name="Tice H."/>
            <person name="Pitluck S."/>
            <person name="Thompson L.S."/>
            <person name="Brettin T."/>
            <person name="Bruce D."/>
            <person name="Han C."/>
            <person name="Tapia R."/>
            <person name="Gilna P."/>
            <person name="Schmutz J."/>
            <person name="Larimer F."/>
            <person name="Land M."/>
            <person name="Hauser L."/>
            <person name="Kyrpides N."/>
            <person name="Mikhailova N."/>
            <person name="Janssen P.H."/>
            <person name="Kuske C.R."/>
            <person name="Richardson P."/>
        </authorList>
    </citation>
    <scope>NUCLEOTIDE SEQUENCE</scope>
    <source>
        <strain evidence="7">Ellin6076</strain>
    </source>
</reference>
<keyword evidence="3" id="KW-0378">Hydrolase</keyword>
<evidence type="ECO:0000256" key="1">
    <source>
        <dbReference type="ARBA" id="ARBA00008779"/>
    </source>
</evidence>
<dbReference type="KEGG" id="sus:Acid_0717"/>
<evidence type="ECO:0000256" key="5">
    <source>
        <dbReference type="SAM" id="SignalP"/>
    </source>
</evidence>
<proteinExistence type="inferred from homology"/>
<dbReference type="OrthoDB" id="9762324at2"/>
<evidence type="ECO:0000313" key="7">
    <source>
        <dbReference type="EMBL" id="ABJ81716.1"/>
    </source>
</evidence>
<dbReference type="InParanoid" id="Q02B50"/>
<evidence type="ECO:0000256" key="2">
    <source>
        <dbReference type="ARBA" id="ARBA00022723"/>
    </source>
</evidence>
<dbReference type="PROSITE" id="PS00149">
    <property type="entry name" value="SULFATASE_2"/>
    <property type="match status" value="1"/>
</dbReference>
<keyword evidence="5" id="KW-0732">Signal</keyword>
<dbReference type="InterPro" id="IPR000917">
    <property type="entry name" value="Sulfatase_N"/>
</dbReference>
<organism evidence="7">
    <name type="scientific">Solibacter usitatus (strain Ellin6076)</name>
    <dbReference type="NCBI Taxonomy" id="234267"/>
    <lineage>
        <taxon>Bacteria</taxon>
        <taxon>Pseudomonadati</taxon>
        <taxon>Acidobacteriota</taxon>
        <taxon>Terriglobia</taxon>
        <taxon>Bryobacterales</taxon>
        <taxon>Solibacteraceae</taxon>
        <taxon>Candidatus Solibacter</taxon>
    </lineage>
</organism>
<sequence length="478" mass="53106" precursor="true">MASEKQTRRQWLSASAAAAVASSAAAQTTPGTARPNVLLIISDQFRWDCIGAMGLNPMNLTPNLDGMASRGVLFRSAISNQPVCAPARASIFTGQYPSRHGVWRNGLGLAANAVTLGSAMKQAGYSTNYIGKWHLSPGAADTPETRGPVKPENRGGFQDLWEAANVLELTSHAYEGDLFDGDGKPLHFSNRYRADFMTDRAQLFLRSRAARSPFLLTLSYLEVHHQNDKDTFDPPKEFAGRYPNPFVPQDLRPLPGTWPSQLADYFACVAKMDEIVGTLRKTLVETGLDKNTIVMFTSDHGNHFRTRNAEYKRSPHESSIHIPLVMEGPGFNRGMEVNQLVSHVDMAPTLLAAAGLEVPASMQGHNFLPLLDRHTEGWRDEVYFEMSEFVTGRGLRTPQYTYAAAAPKVPGWKATPTVDKFVEYMLYDLYSDPYQQVNLAGRTPYQKVAAELRQRLQARMREASGERSTIDPAWFPYS</sequence>
<feature type="chain" id="PRO_5004163366" evidence="5">
    <location>
        <begin position="27"/>
        <end position="478"/>
    </location>
</feature>
<keyword evidence="4" id="KW-0106">Calcium</keyword>
<gene>
    <name evidence="7" type="ordered locus">Acid_0717</name>
</gene>
<dbReference type="InterPro" id="IPR006311">
    <property type="entry name" value="TAT_signal"/>
</dbReference>
<dbReference type="InterPro" id="IPR024607">
    <property type="entry name" value="Sulfatase_CS"/>
</dbReference>
<dbReference type="GO" id="GO:0046872">
    <property type="term" value="F:metal ion binding"/>
    <property type="evidence" value="ECO:0007669"/>
    <property type="project" value="UniProtKB-KW"/>
</dbReference>
<dbReference type="Gene3D" id="3.30.1120.10">
    <property type="match status" value="1"/>
</dbReference>
<dbReference type="GO" id="GO:0004065">
    <property type="term" value="F:arylsulfatase activity"/>
    <property type="evidence" value="ECO:0007669"/>
    <property type="project" value="TreeGrafter"/>
</dbReference>
<dbReference type="Gene3D" id="3.40.720.10">
    <property type="entry name" value="Alkaline Phosphatase, subunit A"/>
    <property type="match status" value="1"/>
</dbReference>
<evidence type="ECO:0000259" key="6">
    <source>
        <dbReference type="Pfam" id="PF00884"/>
    </source>
</evidence>
<dbReference type="eggNOG" id="COG3119">
    <property type="taxonomic scope" value="Bacteria"/>
</dbReference>
<dbReference type="PROSITE" id="PS00523">
    <property type="entry name" value="SULFATASE_1"/>
    <property type="match status" value="1"/>
</dbReference>
<evidence type="ECO:0000256" key="4">
    <source>
        <dbReference type="ARBA" id="ARBA00022837"/>
    </source>
</evidence>
<feature type="domain" description="Sulfatase N-terminal" evidence="6">
    <location>
        <begin position="35"/>
        <end position="355"/>
    </location>
</feature>
<protein>
    <submittedName>
        <fullName evidence="7">Sulfatase</fullName>
    </submittedName>
</protein>
<dbReference type="STRING" id="234267.Acid_0717"/>
<comment type="similarity">
    <text evidence="1">Belongs to the sulfatase family.</text>
</comment>
<dbReference type="InterPro" id="IPR050738">
    <property type="entry name" value="Sulfatase"/>
</dbReference>
<dbReference type="PROSITE" id="PS51318">
    <property type="entry name" value="TAT"/>
    <property type="match status" value="1"/>
</dbReference>
<dbReference type="AlphaFoldDB" id="Q02B50"/>
<dbReference type="PANTHER" id="PTHR42693">
    <property type="entry name" value="ARYLSULFATASE FAMILY MEMBER"/>
    <property type="match status" value="1"/>
</dbReference>
<dbReference type="SUPFAM" id="SSF53649">
    <property type="entry name" value="Alkaline phosphatase-like"/>
    <property type="match status" value="1"/>
</dbReference>
<dbReference type="CDD" id="cd16152">
    <property type="entry name" value="sulfatase_like"/>
    <property type="match status" value="1"/>
</dbReference>
<feature type="signal peptide" evidence="5">
    <location>
        <begin position="1"/>
        <end position="26"/>
    </location>
</feature>
<dbReference type="HOGENOM" id="CLU_006332_9_3_0"/>